<keyword evidence="3 4" id="KW-0546">Nucleotide metabolism</keyword>
<comment type="similarity">
    <text evidence="4">Belongs to the Maf family. YhdE subfamily.</text>
</comment>
<dbReference type="RefSeq" id="WP_133208944.1">
    <property type="nucleotide sequence ID" value="NZ_SMSE01000001.1"/>
</dbReference>
<comment type="function">
    <text evidence="4">Nucleoside triphosphate pyrophosphatase that hydrolyzes dTTP and UTP. May have a dual role in cell division arrest and in preventing the incorporation of modified nucleotides into cellular nucleic acids.</text>
</comment>
<feature type="active site" description="Proton acceptor" evidence="4">
    <location>
        <position position="70"/>
    </location>
</feature>
<dbReference type="GO" id="GO:0036218">
    <property type="term" value="F:dTTP diphosphatase activity"/>
    <property type="evidence" value="ECO:0007669"/>
    <property type="project" value="RHEA"/>
</dbReference>
<comment type="catalytic activity">
    <reaction evidence="4">
        <text>dTTP + H2O = dTMP + diphosphate + H(+)</text>
        <dbReference type="Rhea" id="RHEA:28534"/>
        <dbReference type="ChEBI" id="CHEBI:15377"/>
        <dbReference type="ChEBI" id="CHEBI:15378"/>
        <dbReference type="ChEBI" id="CHEBI:33019"/>
        <dbReference type="ChEBI" id="CHEBI:37568"/>
        <dbReference type="ChEBI" id="CHEBI:63528"/>
        <dbReference type="EC" id="3.6.1.9"/>
    </reaction>
</comment>
<comment type="subcellular location">
    <subcellularLocation>
        <location evidence="4">Cytoplasm</location>
    </subcellularLocation>
</comment>
<evidence type="ECO:0000256" key="3">
    <source>
        <dbReference type="ARBA" id="ARBA00023080"/>
    </source>
</evidence>
<evidence type="ECO:0000256" key="2">
    <source>
        <dbReference type="ARBA" id="ARBA00022801"/>
    </source>
</evidence>
<dbReference type="AlphaFoldDB" id="A0A4R5LTT1"/>
<dbReference type="EC" id="3.6.1.9" evidence="4"/>
<evidence type="ECO:0000256" key="4">
    <source>
        <dbReference type="HAMAP-Rule" id="MF_00528"/>
    </source>
</evidence>
<protein>
    <recommendedName>
        <fullName evidence="4">dTTP/UTP pyrophosphatase</fullName>
        <shortName evidence="4">dTTPase/UTPase</shortName>
        <ecNumber evidence="4">3.6.1.9</ecNumber>
    </recommendedName>
    <alternativeName>
        <fullName evidence="4">Nucleoside triphosphate pyrophosphatase</fullName>
    </alternativeName>
    <alternativeName>
        <fullName evidence="4">Nucleotide pyrophosphatase</fullName>
        <shortName evidence="4">Nucleotide PPase</shortName>
    </alternativeName>
</protein>
<dbReference type="EMBL" id="SMSE01000001">
    <property type="protein sequence ID" value="TDG14779.1"/>
    <property type="molecule type" value="Genomic_DNA"/>
</dbReference>
<sequence>MDLILASASPRRSELLDQIGVSYRCEPADIDESRRDGEKPGDYVLRMAREKAAAVAARHGGEQIAVLAADTSVVIDEDVLGKPADRFEGLGMLARLSGRSHSVLTGLCLHTPEGGSEGELVETRVEFIQLSREMCEAYLATDEPWDKAGGYGIQGLAGAFVSSIEGSYSNVVGLPLAQTWRLLSARGIAGALEVKSE</sequence>
<feature type="site" description="Important for substrate specificity" evidence="4">
    <location>
        <position position="11"/>
    </location>
</feature>
<gene>
    <name evidence="5" type="ORF">E2F43_00615</name>
</gene>
<dbReference type="GO" id="GO:0036221">
    <property type="term" value="F:UTP diphosphatase activity"/>
    <property type="evidence" value="ECO:0007669"/>
    <property type="project" value="RHEA"/>
</dbReference>
<comment type="caution">
    <text evidence="5">The sequence shown here is derived from an EMBL/GenBank/DDBJ whole genome shotgun (WGS) entry which is preliminary data.</text>
</comment>
<evidence type="ECO:0000313" key="6">
    <source>
        <dbReference type="Proteomes" id="UP000295554"/>
    </source>
</evidence>
<comment type="catalytic activity">
    <reaction evidence="4">
        <text>UTP + H2O = UMP + diphosphate + H(+)</text>
        <dbReference type="Rhea" id="RHEA:29395"/>
        <dbReference type="ChEBI" id="CHEBI:15377"/>
        <dbReference type="ChEBI" id="CHEBI:15378"/>
        <dbReference type="ChEBI" id="CHEBI:33019"/>
        <dbReference type="ChEBI" id="CHEBI:46398"/>
        <dbReference type="ChEBI" id="CHEBI:57865"/>
        <dbReference type="EC" id="3.6.1.9"/>
    </reaction>
</comment>
<dbReference type="GO" id="GO:0009117">
    <property type="term" value="P:nucleotide metabolic process"/>
    <property type="evidence" value="ECO:0007669"/>
    <property type="project" value="UniProtKB-KW"/>
</dbReference>
<dbReference type="InterPro" id="IPR029001">
    <property type="entry name" value="ITPase-like_fam"/>
</dbReference>
<dbReference type="PANTHER" id="PTHR43213:SF5">
    <property type="entry name" value="BIFUNCTIONAL DTTP_UTP PYROPHOSPHATASE_METHYLTRANSFERASE PROTEIN-RELATED"/>
    <property type="match status" value="1"/>
</dbReference>
<dbReference type="CDD" id="cd00555">
    <property type="entry name" value="Maf"/>
    <property type="match status" value="1"/>
</dbReference>
<comment type="caution">
    <text evidence="4">Lacks conserved residue(s) required for the propagation of feature annotation.</text>
</comment>
<dbReference type="Proteomes" id="UP000295554">
    <property type="component" value="Unassembled WGS sequence"/>
</dbReference>
<dbReference type="SUPFAM" id="SSF52972">
    <property type="entry name" value="ITPase-like"/>
    <property type="match status" value="1"/>
</dbReference>
<evidence type="ECO:0000313" key="5">
    <source>
        <dbReference type="EMBL" id="TDG14779.1"/>
    </source>
</evidence>
<proteinExistence type="inferred from homology"/>
<reference evidence="5 6" key="1">
    <citation type="submission" date="2019-03" db="EMBL/GenBank/DDBJ databases">
        <title>Seongchinamella monodicae gen. nov., sp. nov., a novel member of the Gammaproteobacteria isolated from a tidal mudflat of beach.</title>
        <authorList>
            <person name="Yang H.G."/>
            <person name="Kang J.W."/>
            <person name="Lee S.D."/>
        </authorList>
    </citation>
    <scope>NUCLEOTIDE SEQUENCE [LARGE SCALE GENOMIC DNA]</scope>
    <source>
        <strain evidence="5 6">GH4-78</strain>
    </source>
</reference>
<dbReference type="Gene3D" id="3.90.950.10">
    <property type="match status" value="1"/>
</dbReference>
<dbReference type="HAMAP" id="MF_00528">
    <property type="entry name" value="Maf"/>
    <property type="match status" value="1"/>
</dbReference>
<dbReference type="NCBIfam" id="TIGR00172">
    <property type="entry name" value="maf"/>
    <property type="match status" value="1"/>
</dbReference>
<accession>A0A4R5LTT1</accession>
<evidence type="ECO:0000256" key="1">
    <source>
        <dbReference type="ARBA" id="ARBA00001968"/>
    </source>
</evidence>
<keyword evidence="6" id="KW-1185">Reference proteome</keyword>
<dbReference type="PANTHER" id="PTHR43213">
    <property type="entry name" value="BIFUNCTIONAL DTTP/UTP PYROPHOSPHATASE/METHYLTRANSFERASE PROTEIN-RELATED"/>
    <property type="match status" value="1"/>
</dbReference>
<keyword evidence="4" id="KW-0963">Cytoplasm</keyword>
<dbReference type="Pfam" id="PF02545">
    <property type="entry name" value="Maf"/>
    <property type="match status" value="1"/>
</dbReference>
<feature type="site" description="Important for substrate specificity" evidence="4">
    <location>
        <position position="71"/>
    </location>
</feature>
<dbReference type="InterPro" id="IPR003697">
    <property type="entry name" value="Maf-like"/>
</dbReference>
<organism evidence="5 6">
    <name type="scientific">Seongchinamella unica</name>
    <dbReference type="NCBI Taxonomy" id="2547392"/>
    <lineage>
        <taxon>Bacteria</taxon>
        <taxon>Pseudomonadati</taxon>
        <taxon>Pseudomonadota</taxon>
        <taxon>Gammaproteobacteria</taxon>
        <taxon>Cellvibrionales</taxon>
        <taxon>Halieaceae</taxon>
        <taxon>Seongchinamella</taxon>
    </lineage>
</organism>
<name>A0A4R5LTT1_9GAMM</name>
<feature type="site" description="Important for substrate specificity" evidence="4">
    <location>
        <position position="154"/>
    </location>
</feature>
<comment type="cofactor">
    <cofactor evidence="1 4">
        <name>a divalent metal cation</name>
        <dbReference type="ChEBI" id="CHEBI:60240"/>
    </cofactor>
</comment>
<dbReference type="PIRSF" id="PIRSF006305">
    <property type="entry name" value="Maf"/>
    <property type="match status" value="1"/>
</dbReference>
<keyword evidence="2 4" id="KW-0378">Hydrolase</keyword>
<dbReference type="GO" id="GO:0005737">
    <property type="term" value="C:cytoplasm"/>
    <property type="evidence" value="ECO:0007669"/>
    <property type="project" value="UniProtKB-SubCell"/>
</dbReference>
<dbReference type="OrthoDB" id="9807767at2"/>